<evidence type="ECO:0000313" key="10">
    <source>
        <dbReference type="EMBL" id="TRY64059.1"/>
    </source>
</evidence>
<dbReference type="STRING" id="6832.A0A553NFA7"/>
<comment type="similarity">
    <text evidence="1">Belongs to the ATP-dependent AMP-binding enzyme family.</text>
</comment>
<keyword evidence="4" id="KW-0276">Fatty acid metabolism</keyword>
<keyword evidence="3" id="KW-0547">Nucleotide-binding</keyword>
<dbReference type="InterPro" id="IPR020845">
    <property type="entry name" value="AMP-binding_CS"/>
</dbReference>
<dbReference type="GO" id="GO:0035336">
    <property type="term" value="P:long-chain fatty-acyl-CoA metabolic process"/>
    <property type="evidence" value="ECO:0007669"/>
    <property type="project" value="TreeGrafter"/>
</dbReference>
<comment type="caution">
    <text evidence="10">The sequence shown here is derived from an EMBL/GenBank/DDBJ whole genome shotgun (WGS) entry which is preliminary data.</text>
</comment>
<feature type="domain" description="AMP-dependent synthetase/ligase" evidence="9">
    <location>
        <begin position="133"/>
        <end position="553"/>
    </location>
</feature>
<evidence type="ECO:0000256" key="4">
    <source>
        <dbReference type="ARBA" id="ARBA00022832"/>
    </source>
</evidence>
<dbReference type="EC" id="6.2.1.3" evidence="7"/>
<dbReference type="GO" id="GO:0005524">
    <property type="term" value="F:ATP binding"/>
    <property type="evidence" value="ECO:0007669"/>
    <property type="project" value="UniProtKB-KW"/>
</dbReference>
<dbReference type="GO" id="GO:0005783">
    <property type="term" value="C:endoplasmic reticulum"/>
    <property type="evidence" value="ECO:0007669"/>
    <property type="project" value="TreeGrafter"/>
</dbReference>
<proteinExistence type="inferred from homology"/>
<evidence type="ECO:0000256" key="6">
    <source>
        <dbReference type="ARBA" id="ARBA00024484"/>
    </source>
</evidence>
<dbReference type="InterPro" id="IPR045851">
    <property type="entry name" value="AMP-bd_C_sf"/>
</dbReference>
<dbReference type="GO" id="GO:0090433">
    <property type="term" value="F:palmitoyl-CoA ligase activity"/>
    <property type="evidence" value="ECO:0007669"/>
    <property type="project" value="TreeGrafter"/>
</dbReference>
<dbReference type="InterPro" id="IPR042099">
    <property type="entry name" value="ANL_N_sf"/>
</dbReference>
<accession>A0A553NFA7</accession>
<keyword evidence="8" id="KW-1133">Transmembrane helix</keyword>
<comment type="catalytic activity">
    <reaction evidence="6">
        <text>a long-chain fatty acid + ATP + CoA = a long-chain fatty acyl-CoA + AMP + diphosphate</text>
        <dbReference type="Rhea" id="RHEA:15421"/>
        <dbReference type="ChEBI" id="CHEBI:30616"/>
        <dbReference type="ChEBI" id="CHEBI:33019"/>
        <dbReference type="ChEBI" id="CHEBI:57287"/>
        <dbReference type="ChEBI" id="CHEBI:57560"/>
        <dbReference type="ChEBI" id="CHEBI:83139"/>
        <dbReference type="ChEBI" id="CHEBI:456215"/>
        <dbReference type="EC" id="6.2.1.3"/>
    </reaction>
    <physiologicalReaction direction="left-to-right" evidence="6">
        <dbReference type="Rhea" id="RHEA:15422"/>
    </physiologicalReaction>
</comment>
<gene>
    <name evidence="10" type="ORF">TCAL_10973</name>
</gene>
<feature type="transmembrane region" description="Helical" evidence="8">
    <location>
        <begin position="28"/>
        <end position="56"/>
    </location>
</feature>
<dbReference type="InterPro" id="IPR000873">
    <property type="entry name" value="AMP-dep_synth/lig_dom"/>
</dbReference>
<reference evidence="10 11" key="1">
    <citation type="journal article" date="2018" name="Nat. Ecol. Evol.">
        <title>Genomic signatures of mitonuclear coevolution across populations of Tigriopus californicus.</title>
        <authorList>
            <person name="Barreto F.S."/>
            <person name="Watson E.T."/>
            <person name="Lima T.G."/>
            <person name="Willett C.S."/>
            <person name="Edmands S."/>
            <person name="Li W."/>
            <person name="Burton R.S."/>
        </authorList>
    </citation>
    <scope>NUCLEOTIDE SEQUENCE [LARGE SCALE GENOMIC DNA]</scope>
    <source>
        <strain evidence="10 11">San Diego</strain>
    </source>
</reference>
<evidence type="ECO:0000259" key="9">
    <source>
        <dbReference type="Pfam" id="PF00501"/>
    </source>
</evidence>
<dbReference type="Gene3D" id="3.40.50.12780">
    <property type="entry name" value="N-terminal domain of ligase-like"/>
    <property type="match status" value="1"/>
</dbReference>
<dbReference type="PANTHER" id="PTHR43272">
    <property type="entry name" value="LONG-CHAIN-FATTY-ACID--COA LIGASE"/>
    <property type="match status" value="1"/>
</dbReference>
<evidence type="ECO:0000256" key="2">
    <source>
        <dbReference type="ARBA" id="ARBA00022598"/>
    </source>
</evidence>
<dbReference type="Gene3D" id="3.30.300.30">
    <property type="match status" value="1"/>
</dbReference>
<protein>
    <recommendedName>
        <fullName evidence="7">long-chain-fatty-acid--CoA ligase</fullName>
        <ecNumber evidence="7">6.2.1.3</ecNumber>
    </recommendedName>
</protein>
<dbReference type="OMA" id="PEFGYSA"/>
<dbReference type="PROSITE" id="PS00455">
    <property type="entry name" value="AMP_BINDING"/>
    <property type="match status" value="1"/>
</dbReference>
<keyword evidence="8" id="KW-0472">Membrane</keyword>
<evidence type="ECO:0000256" key="1">
    <source>
        <dbReference type="ARBA" id="ARBA00006432"/>
    </source>
</evidence>
<keyword evidence="11" id="KW-1185">Reference proteome</keyword>
<dbReference type="AlphaFoldDB" id="A0A553NFA7"/>
<evidence type="ECO:0000256" key="7">
    <source>
        <dbReference type="ARBA" id="ARBA00026121"/>
    </source>
</evidence>
<name>A0A553NFA7_TIGCA</name>
<dbReference type="PANTHER" id="PTHR43272:SF83">
    <property type="entry name" value="ACYL-COA SYNTHETASE LONG-CHAIN, ISOFORM J"/>
    <property type="match status" value="1"/>
</dbReference>
<evidence type="ECO:0000256" key="5">
    <source>
        <dbReference type="ARBA" id="ARBA00022840"/>
    </source>
</evidence>
<organism evidence="10 11">
    <name type="scientific">Tigriopus californicus</name>
    <name type="common">Marine copepod</name>
    <dbReference type="NCBI Taxonomy" id="6832"/>
    <lineage>
        <taxon>Eukaryota</taxon>
        <taxon>Metazoa</taxon>
        <taxon>Ecdysozoa</taxon>
        <taxon>Arthropoda</taxon>
        <taxon>Crustacea</taxon>
        <taxon>Multicrustacea</taxon>
        <taxon>Hexanauplia</taxon>
        <taxon>Copepoda</taxon>
        <taxon>Harpacticoida</taxon>
        <taxon>Harpacticidae</taxon>
        <taxon>Tigriopus</taxon>
    </lineage>
</organism>
<dbReference type="SUPFAM" id="SSF56801">
    <property type="entry name" value="Acetyl-CoA synthetase-like"/>
    <property type="match status" value="1"/>
</dbReference>
<dbReference type="Proteomes" id="UP000318571">
    <property type="component" value="Chromosome 10"/>
</dbReference>
<keyword evidence="8" id="KW-0812">Transmembrane</keyword>
<evidence type="ECO:0000256" key="3">
    <source>
        <dbReference type="ARBA" id="ARBA00022741"/>
    </source>
</evidence>
<dbReference type="GO" id="GO:0005811">
    <property type="term" value="C:lipid droplet"/>
    <property type="evidence" value="ECO:0007669"/>
    <property type="project" value="TreeGrafter"/>
</dbReference>
<dbReference type="GO" id="GO:0005886">
    <property type="term" value="C:plasma membrane"/>
    <property type="evidence" value="ECO:0007669"/>
    <property type="project" value="TreeGrafter"/>
</dbReference>
<keyword evidence="2" id="KW-0436">Ligase</keyword>
<evidence type="ECO:0000313" key="11">
    <source>
        <dbReference type="Proteomes" id="UP000318571"/>
    </source>
</evidence>
<dbReference type="OrthoDB" id="1700726at2759"/>
<sequence>MMATQGVAPMEGRDEKAPKGWLDKCKYALLKLVVVMIYVVSHLYDYAFYPVYFFYYHPWRVRRYQKSTHARREDLEREAVIFHSLTEPTQVNQEMLDHGLQTMEQVFNHISKKYGSQDCLGTRQILGEEEEPQPNGKTFVKYVLGRYEWRSFNQVEEEVRRVADGLRAQGLHHGTRVAILCETRAEWMIMANACFQNNATVVTLYTNLGNDGVIHAINETEAAAVVCSQDTVSKIQEILPKCPHLQTVILMKALAPKSMHNVKLGACKVVRYHELVQGVPSDHVPPRKPPQANDCAIIMYTSGSTGNPKGVMLSHKNLLSSMTALINIAQFRPGDRYIAYLPLAHVLELLAETSCLMYGIKIGYSSAATLTNKSTKVKAGCKGDANVLRPTLMCSVPMVLERIYKSIVDTMKRQGWAAEELFEYLMQYKMKWEDRGFDTPLLNKTLFRKIRYFLGGRVRLMLSGGAPLSSDTHNLTRTCICVPLMQGYGLTETTACATVTNPKDRTTGRVGAPLMGIKIKLVNWDEGNYLISDEPHPRGEIHVGGDNVALGYFKMEEKTNEDFYEKNGVRWFKTGDIGEVHADGVLKIIDRKKDLIKLQHGEYVSYGKVESVLKTCPIVENICLVGDSSKDYVIAVVLPDKTKLNSITPKSLPECVQDEKVLAQILKEIQTFGKSNDLNKVELPAKIVLAQDEWTPESGMVTAAFKIRRRQITQKYEKEISKIYK</sequence>
<dbReference type="EMBL" id="VCGU01000458">
    <property type="protein sequence ID" value="TRY64059.1"/>
    <property type="molecule type" value="Genomic_DNA"/>
</dbReference>
<keyword evidence="4" id="KW-0443">Lipid metabolism</keyword>
<dbReference type="GO" id="GO:0030182">
    <property type="term" value="P:neuron differentiation"/>
    <property type="evidence" value="ECO:0007669"/>
    <property type="project" value="TreeGrafter"/>
</dbReference>
<dbReference type="Pfam" id="PF00501">
    <property type="entry name" value="AMP-binding"/>
    <property type="match status" value="1"/>
</dbReference>
<keyword evidence="5" id="KW-0067">ATP-binding</keyword>
<evidence type="ECO:0000256" key="8">
    <source>
        <dbReference type="SAM" id="Phobius"/>
    </source>
</evidence>